<keyword evidence="5 11" id="KW-0547">Nucleotide-binding</keyword>
<dbReference type="Pfam" id="PF02637">
    <property type="entry name" value="GatB_Yqey"/>
    <property type="match status" value="1"/>
</dbReference>
<dbReference type="HAMAP" id="MF_00121">
    <property type="entry name" value="GatB"/>
    <property type="match status" value="1"/>
</dbReference>
<keyword evidence="15" id="KW-1185">Reference proteome</keyword>
<dbReference type="InterPro" id="IPR023168">
    <property type="entry name" value="GatB_Yqey_C_2"/>
</dbReference>
<comment type="similarity">
    <text evidence="1 11">Belongs to the GatB/GatE family. GatB subfamily.</text>
</comment>
<dbReference type="Pfam" id="PF02934">
    <property type="entry name" value="GatB_N"/>
    <property type="match status" value="1"/>
</dbReference>
<proteinExistence type="inferred from homology"/>
<accession>D2R416</accession>
<evidence type="ECO:0000256" key="2">
    <source>
        <dbReference type="ARBA" id="ARBA00011123"/>
    </source>
</evidence>
<comment type="catalytic activity">
    <reaction evidence="10 11">
        <text>L-glutamyl-tRNA(Gln) + L-glutamine + ATP + H2O = L-glutaminyl-tRNA(Gln) + L-glutamate + ADP + phosphate + H(+)</text>
        <dbReference type="Rhea" id="RHEA:17521"/>
        <dbReference type="Rhea" id="RHEA-COMP:9681"/>
        <dbReference type="Rhea" id="RHEA-COMP:9684"/>
        <dbReference type="ChEBI" id="CHEBI:15377"/>
        <dbReference type="ChEBI" id="CHEBI:15378"/>
        <dbReference type="ChEBI" id="CHEBI:29985"/>
        <dbReference type="ChEBI" id="CHEBI:30616"/>
        <dbReference type="ChEBI" id="CHEBI:43474"/>
        <dbReference type="ChEBI" id="CHEBI:58359"/>
        <dbReference type="ChEBI" id="CHEBI:78520"/>
        <dbReference type="ChEBI" id="CHEBI:78521"/>
        <dbReference type="ChEBI" id="CHEBI:456216"/>
    </reaction>
</comment>
<evidence type="ECO:0000256" key="8">
    <source>
        <dbReference type="ARBA" id="ARBA00024799"/>
    </source>
</evidence>
<dbReference type="SUPFAM" id="SSF55931">
    <property type="entry name" value="Glutamine synthetase/guanido kinase"/>
    <property type="match status" value="1"/>
</dbReference>
<dbReference type="NCBIfam" id="NF004012">
    <property type="entry name" value="PRK05477.1-2"/>
    <property type="match status" value="1"/>
</dbReference>
<dbReference type="eggNOG" id="COG0064">
    <property type="taxonomic scope" value="Bacteria"/>
</dbReference>
<dbReference type="SMART" id="SM00845">
    <property type="entry name" value="GatB_Yqey"/>
    <property type="match status" value="1"/>
</dbReference>
<evidence type="ECO:0000256" key="4">
    <source>
        <dbReference type="ARBA" id="ARBA00022598"/>
    </source>
</evidence>
<comment type="catalytic activity">
    <reaction evidence="9 11">
        <text>L-aspartyl-tRNA(Asn) + L-glutamine + ATP + H2O = L-asparaginyl-tRNA(Asn) + L-glutamate + ADP + phosphate + 2 H(+)</text>
        <dbReference type="Rhea" id="RHEA:14513"/>
        <dbReference type="Rhea" id="RHEA-COMP:9674"/>
        <dbReference type="Rhea" id="RHEA-COMP:9677"/>
        <dbReference type="ChEBI" id="CHEBI:15377"/>
        <dbReference type="ChEBI" id="CHEBI:15378"/>
        <dbReference type="ChEBI" id="CHEBI:29985"/>
        <dbReference type="ChEBI" id="CHEBI:30616"/>
        <dbReference type="ChEBI" id="CHEBI:43474"/>
        <dbReference type="ChEBI" id="CHEBI:58359"/>
        <dbReference type="ChEBI" id="CHEBI:78515"/>
        <dbReference type="ChEBI" id="CHEBI:78516"/>
        <dbReference type="ChEBI" id="CHEBI:456216"/>
    </reaction>
</comment>
<dbReference type="Gene3D" id="1.10.10.410">
    <property type="match status" value="1"/>
</dbReference>
<evidence type="ECO:0000256" key="7">
    <source>
        <dbReference type="ARBA" id="ARBA00022917"/>
    </source>
</evidence>
<dbReference type="SUPFAM" id="SSF89095">
    <property type="entry name" value="GatB/YqeY motif"/>
    <property type="match status" value="1"/>
</dbReference>
<evidence type="ECO:0000256" key="3">
    <source>
        <dbReference type="ARBA" id="ARBA00016923"/>
    </source>
</evidence>
<dbReference type="GO" id="GO:0016740">
    <property type="term" value="F:transferase activity"/>
    <property type="evidence" value="ECO:0007669"/>
    <property type="project" value="UniProtKB-KW"/>
</dbReference>
<evidence type="ECO:0000313" key="14">
    <source>
        <dbReference type="EMBL" id="ADB18865.1"/>
    </source>
</evidence>
<evidence type="ECO:0000256" key="12">
    <source>
        <dbReference type="SAM" id="MobiDB-lite"/>
    </source>
</evidence>
<gene>
    <name evidence="11" type="primary">gatB</name>
    <name evidence="14" type="ordered locus">Psta_4217</name>
</gene>
<dbReference type="GO" id="GO:0050566">
    <property type="term" value="F:asparaginyl-tRNA synthase (glutamine-hydrolyzing) activity"/>
    <property type="evidence" value="ECO:0007669"/>
    <property type="project" value="RHEA"/>
</dbReference>
<dbReference type="PANTHER" id="PTHR11659">
    <property type="entry name" value="GLUTAMYL-TRNA GLN AMIDOTRANSFERASE SUBUNIT B MITOCHONDRIAL AND PROKARYOTIC PET112-RELATED"/>
    <property type="match status" value="1"/>
</dbReference>
<dbReference type="NCBIfam" id="TIGR00133">
    <property type="entry name" value="gatB"/>
    <property type="match status" value="1"/>
</dbReference>
<protein>
    <recommendedName>
        <fullName evidence="3 11">Aspartyl/glutamyl-tRNA(Asn/Gln) amidotransferase subunit B</fullName>
        <shortName evidence="11">Asp/Glu-ADT subunit B</shortName>
        <ecNumber evidence="11">6.3.5.-</ecNumber>
    </recommendedName>
</protein>
<evidence type="ECO:0000256" key="1">
    <source>
        <dbReference type="ARBA" id="ARBA00005306"/>
    </source>
</evidence>
<keyword evidence="6 11" id="KW-0067">ATP-binding</keyword>
<dbReference type="GO" id="GO:0005524">
    <property type="term" value="F:ATP binding"/>
    <property type="evidence" value="ECO:0007669"/>
    <property type="project" value="UniProtKB-KW"/>
</dbReference>
<evidence type="ECO:0000313" key="15">
    <source>
        <dbReference type="Proteomes" id="UP000001887"/>
    </source>
</evidence>
<evidence type="ECO:0000259" key="13">
    <source>
        <dbReference type="SMART" id="SM00845"/>
    </source>
</evidence>
<dbReference type="GO" id="GO:0070681">
    <property type="term" value="P:glutaminyl-tRNAGln biosynthesis via transamidation"/>
    <property type="evidence" value="ECO:0007669"/>
    <property type="project" value="TreeGrafter"/>
</dbReference>
<dbReference type="AlphaFoldDB" id="D2R416"/>
<dbReference type="InterPro" id="IPR003789">
    <property type="entry name" value="Asn/Gln_tRNA_amidoTrase-B-like"/>
</dbReference>
<dbReference type="EMBL" id="CP001848">
    <property type="protein sequence ID" value="ADB18865.1"/>
    <property type="molecule type" value="Genomic_DNA"/>
</dbReference>
<dbReference type="STRING" id="530564.Psta_4217"/>
<sequence>MTTYTSGDLTYDMIVGLEVHVQLLTKTKLFCRCSTKFGADPNTQTCPVCIGMPGTLPVMNKEAFRLGLRTAVALGCTIPEFTKWDRKNYYYPDLPKGYQISQYDLPMSAKGHLDIFDTKGEFEPKRVGITRAHLEEDAGKSQHDEAAGKSDSRIDLNRTGTPLLEIVSEPDMRSPREARAYLTELRLLLLYLGVSDCNMQEGSLRVDANVNIHIHTPEGKKATPIVEIKNLNSFRHIERALAYEASRQLEAWRENGRVIGQYPKQTRGWDDAKGITLPQREKEESSDYRYFPEPDLLPVIVRPAEVDEVRKQLPELPWVLRKRLETTYGITAYDSDVIVSQQRSLVDYYETVAKLCGDGKRASNWVTQEVLRVLNEQSMELADFPLSAETLAELVKLIVAGDLDVTRGKEVFNDMVVNKRSVADTMQALGIAKVDLSELEAICREIVSANPKVVADVKGGKQQAVSSLIGQAKKRNPNASPADVKRICLEIIEALP</sequence>
<name>D2R416_PIRSD</name>
<dbReference type="PROSITE" id="PS01234">
    <property type="entry name" value="GATB"/>
    <property type="match status" value="1"/>
</dbReference>
<dbReference type="OrthoDB" id="9804078at2"/>
<dbReference type="NCBIfam" id="NF004014">
    <property type="entry name" value="PRK05477.1-4"/>
    <property type="match status" value="1"/>
</dbReference>
<feature type="domain" description="Asn/Gln amidotransferase" evidence="13">
    <location>
        <begin position="347"/>
        <end position="492"/>
    </location>
</feature>
<dbReference type="PANTHER" id="PTHR11659:SF0">
    <property type="entry name" value="GLUTAMYL-TRNA(GLN) AMIDOTRANSFERASE SUBUNIT B, MITOCHONDRIAL"/>
    <property type="match status" value="1"/>
</dbReference>
<dbReference type="InterPro" id="IPR017959">
    <property type="entry name" value="Asn/Gln-tRNA_amidoTrfase_suB/E"/>
</dbReference>
<dbReference type="EC" id="6.3.5.-" evidence="11"/>
<keyword evidence="4 11" id="KW-0436">Ligase</keyword>
<dbReference type="GO" id="GO:0050567">
    <property type="term" value="F:glutaminyl-tRNA synthase (glutamine-hydrolyzing) activity"/>
    <property type="evidence" value="ECO:0007669"/>
    <property type="project" value="UniProtKB-UniRule"/>
</dbReference>
<evidence type="ECO:0000256" key="11">
    <source>
        <dbReference type="HAMAP-Rule" id="MF_00121"/>
    </source>
</evidence>
<evidence type="ECO:0000256" key="5">
    <source>
        <dbReference type="ARBA" id="ARBA00022741"/>
    </source>
</evidence>
<comment type="subunit">
    <text evidence="2 11">Heterotrimer of A, B and C subunits.</text>
</comment>
<dbReference type="InterPro" id="IPR014746">
    <property type="entry name" value="Gln_synth/guanido_kin_cat_dom"/>
</dbReference>
<dbReference type="HOGENOM" id="CLU_019240_0_0_0"/>
<keyword evidence="14" id="KW-0808">Transferase</keyword>
<dbReference type="InterPro" id="IPR004413">
    <property type="entry name" value="GatB"/>
</dbReference>
<evidence type="ECO:0000256" key="10">
    <source>
        <dbReference type="ARBA" id="ARBA00047913"/>
    </source>
</evidence>
<organism evidence="14 15">
    <name type="scientific">Pirellula staleyi (strain ATCC 27377 / DSM 6068 / ICPB 4128)</name>
    <name type="common">Pirella staleyi</name>
    <dbReference type="NCBI Taxonomy" id="530564"/>
    <lineage>
        <taxon>Bacteria</taxon>
        <taxon>Pseudomonadati</taxon>
        <taxon>Planctomycetota</taxon>
        <taxon>Planctomycetia</taxon>
        <taxon>Pirellulales</taxon>
        <taxon>Pirellulaceae</taxon>
        <taxon>Pirellula</taxon>
    </lineage>
</organism>
<reference evidence="14 15" key="1">
    <citation type="journal article" date="2009" name="Stand. Genomic Sci.">
        <title>Complete genome sequence of Pirellula staleyi type strain (ATCC 27377).</title>
        <authorList>
            <person name="Clum A."/>
            <person name="Tindall B.J."/>
            <person name="Sikorski J."/>
            <person name="Ivanova N."/>
            <person name="Mavrommatis K."/>
            <person name="Lucas S."/>
            <person name="Glavina del Rio T."/>
            <person name="Nolan M."/>
            <person name="Chen F."/>
            <person name="Tice H."/>
            <person name="Pitluck S."/>
            <person name="Cheng J.F."/>
            <person name="Chertkov O."/>
            <person name="Brettin T."/>
            <person name="Han C."/>
            <person name="Detter J.C."/>
            <person name="Kuske C."/>
            <person name="Bruce D."/>
            <person name="Goodwin L."/>
            <person name="Ovchinikova G."/>
            <person name="Pati A."/>
            <person name="Mikhailova N."/>
            <person name="Chen A."/>
            <person name="Palaniappan K."/>
            <person name="Land M."/>
            <person name="Hauser L."/>
            <person name="Chang Y.J."/>
            <person name="Jeffries C.D."/>
            <person name="Chain P."/>
            <person name="Rohde M."/>
            <person name="Goker M."/>
            <person name="Bristow J."/>
            <person name="Eisen J.A."/>
            <person name="Markowitz V."/>
            <person name="Hugenholtz P."/>
            <person name="Kyrpides N.C."/>
            <person name="Klenk H.P."/>
            <person name="Lapidus A."/>
        </authorList>
    </citation>
    <scope>NUCLEOTIDE SEQUENCE [LARGE SCALE GENOMIC DNA]</scope>
    <source>
        <strain evidence="15">ATCC 27377 / DSM 6068 / ICPB 4128</strain>
    </source>
</reference>
<dbReference type="Proteomes" id="UP000001887">
    <property type="component" value="Chromosome"/>
</dbReference>
<dbReference type="KEGG" id="psl:Psta_4217"/>
<dbReference type="InterPro" id="IPR006075">
    <property type="entry name" value="Asn/Gln-tRNA_Trfase_suB/E_cat"/>
</dbReference>
<feature type="region of interest" description="Disordered" evidence="12">
    <location>
        <begin position="134"/>
        <end position="155"/>
    </location>
</feature>
<dbReference type="GO" id="GO:0006412">
    <property type="term" value="P:translation"/>
    <property type="evidence" value="ECO:0007669"/>
    <property type="project" value="UniProtKB-UniRule"/>
</dbReference>
<evidence type="ECO:0000256" key="9">
    <source>
        <dbReference type="ARBA" id="ARBA00047380"/>
    </source>
</evidence>
<keyword evidence="7 11" id="KW-0648">Protein biosynthesis</keyword>
<comment type="function">
    <text evidence="8 11">Allows the formation of correctly charged Asn-tRNA(Asn) or Gln-tRNA(Gln) through the transamidation of misacylated Asp-tRNA(Asn) or Glu-tRNA(Gln) in organisms which lack either or both of asparaginyl-tRNA or glutaminyl-tRNA synthetases. The reaction takes place in the presence of glutamine and ATP through an activated phospho-Asp-tRNA(Asn) or phospho-Glu-tRNA(Gln).</text>
</comment>
<evidence type="ECO:0000256" key="6">
    <source>
        <dbReference type="ARBA" id="ARBA00022840"/>
    </source>
</evidence>
<dbReference type="InterPro" id="IPR017958">
    <property type="entry name" value="Gln-tRNA_amidoTrfase_suB_CS"/>
</dbReference>
<dbReference type="InterPro" id="IPR018027">
    <property type="entry name" value="Asn/Gln_amidotransferase"/>
</dbReference>